<evidence type="ECO:0000313" key="1">
    <source>
        <dbReference type="EMBL" id="CAG8704480.1"/>
    </source>
</evidence>
<accession>A0A9N9HTA3</accession>
<keyword evidence="2" id="KW-1185">Reference proteome</keyword>
<proteinExistence type="predicted"/>
<protein>
    <submittedName>
        <fullName evidence="1">4081_t:CDS:1</fullName>
    </submittedName>
</protein>
<dbReference type="EMBL" id="CAJVPP010009424">
    <property type="protein sequence ID" value="CAG8704480.1"/>
    <property type="molecule type" value="Genomic_DNA"/>
</dbReference>
<gene>
    <name evidence="1" type="ORF">FMOSSE_LOCUS13974</name>
</gene>
<organism evidence="1 2">
    <name type="scientific">Funneliformis mosseae</name>
    <name type="common">Endomycorrhizal fungus</name>
    <name type="synonym">Glomus mosseae</name>
    <dbReference type="NCBI Taxonomy" id="27381"/>
    <lineage>
        <taxon>Eukaryota</taxon>
        <taxon>Fungi</taxon>
        <taxon>Fungi incertae sedis</taxon>
        <taxon>Mucoromycota</taxon>
        <taxon>Glomeromycotina</taxon>
        <taxon>Glomeromycetes</taxon>
        <taxon>Glomerales</taxon>
        <taxon>Glomeraceae</taxon>
        <taxon>Funneliformis</taxon>
    </lineage>
</organism>
<sequence length="160" mass="18893">MLNRNYEKKTRMMPYVRKINLSKDNKRKPSKLCPDCKETDNCVELFSNKVNRIEEIVDNLYNNLQKKNTENFSIYNAKFTLNNVPCEIEYDLKNFTLQELEKLDNFTIQNFIDNKCPSSTTFNKNGNEKSFLPGFTLENSTTPNLKYKYRPFTSPKKDSD</sequence>
<name>A0A9N9HTA3_FUNMO</name>
<reference evidence="1" key="1">
    <citation type="submission" date="2021-06" db="EMBL/GenBank/DDBJ databases">
        <authorList>
            <person name="Kallberg Y."/>
            <person name="Tangrot J."/>
            <person name="Rosling A."/>
        </authorList>
    </citation>
    <scope>NUCLEOTIDE SEQUENCE</scope>
    <source>
        <strain evidence="1">87-6 pot B 2015</strain>
    </source>
</reference>
<dbReference type="Proteomes" id="UP000789375">
    <property type="component" value="Unassembled WGS sequence"/>
</dbReference>
<evidence type="ECO:0000313" key="2">
    <source>
        <dbReference type="Proteomes" id="UP000789375"/>
    </source>
</evidence>
<comment type="caution">
    <text evidence="1">The sequence shown here is derived from an EMBL/GenBank/DDBJ whole genome shotgun (WGS) entry which is preliminary data.</text>
</comment>
<dbReference type="AlphaFoldDB" id="A0A9N9HTA3"/>